<evidence type="ECO:0000256" key="2">
    <source>
        <dbReference type="SAM" id="SignalP"/>
    </source>
</evidence>
<evidence type="ECO:0000256" key="1">
    <source>
        <dbReference type="SAM" id="MobiDB-lite"/>
    </source>
</evidence>
<keyword evidence="4" id="KW-1185">Reference proteome</keyword>
<evidence type="ECO:0000313" key="3">
    <source>
        <dbReference type="EMBL" id="RZB41585.1"/>
    </source>
</evidence>
<reference evidence="3 4" key="1">
    <citation type="submission" date="2017-03" db="EMBL/GenBank/DDBJ databases">
        <title>Genome of the blue death feigning beetle - Asbolus verrucosus.</title>
        <authorList>
            <person name="Rider S.D."/>
        </authorList>
    </citation>
    <scope>NUCLEOTIDE SEQUENCE [LARGE SCALE GENOMIC DNA]</scope>
    <source>
        <strain evidence="3">Butters</strain>
        <tissue evidence="3">Head and leg muscle</tissue>
    </source>
</reference>
<keyword evidence="2" id="KW-0732">Signal</keyword>
<proteinExistence type="predicted"/>
<feature type="chain" id="PRO_5019768153" evidence="2">
    <location>
        <begin position="21"/>
        <end position="207"/>
    </location>
</feature>
<dbReference type="AlphaFoldDB" id="A0A482VDP5"/>
<feature type="compositionally biased region" description="Basic and acidic residues" evidence="1">
    <location>
        <begin position="119"/>
        <end position="141"/>
    </location>
</feature>
<evidence type="ECO:0000313" key="4">
    <source>
        <dbReference type="Proteomes" id="UP000292052"/>
    </source>
</evidence>
<name>A0A482VDP5_ASBVE</name>
<feature type="signal peptide" evidence="2">
    <location>
        <begin position="1"/>
        <end position="20"/>
    </location>
</feature>
<feature type="compositionally biased region" description="Basic residues" evidence="1">
    <location>
        <begin position="104"/>
        <end position="118"/>
    </location>
</feature>
<feature type="region of interest" description="Disordered" evidence="1">
    <location>
        <begin position="83"/>
        <end position="164"/>
    </location>
</feature>
<feature type="compositionally biased region" description="Basic and acidic residues" evidence="1">
    <location>
        <begin position="148"/>
        <end position="161"/>
    </location>
</feature>
<dbReference type="EMBL" id="QDEB01112884">
    <property type="protein sequence ID" value="RZB41585.1"/>
    <property type="molecule type" value="Genomic_DNA"/>
</dbReference>
<feature type="compositionally biased region" description="Acidic residues" evidence="1">
    <location>
        <begin position="183"/>
        <end position="199"/>
    </location>
</feature>
<comment type="caution">
    <text evidence="3">The sequence shown here is derived from an EMBL/GenBank/DDBJ whole genome shotgun (WGS) entry which is preliminary data.</text>
</comment>
<accession>A0A482VDP5</accession>
<dbReference type="Proteomes" id="UP000292052">
    <property type="component" value="Unassembled WGS sequence"/>
</dbReference>
<gene>
    <name evidence="3" type="ORF">BDFB_009049</name>
</gene>
<organism evidence="3 4">
    <name type="scientific">Asbolus verrucosus</name>
    <name type="common">Desert ironclad beetle</name>
    <dbReference type="NCBI Taxonomy" id="1661398"/>
    <lineage>
        <taxon>Eukaryota</taxon>
        <taxon>Metazoa</taxon>
        <taxon>Ecdysozoa</taxon>
        <taxon>Arthropoda</taxon>
        <taxon>Hexapoda</taxon>
        <taxon>Insecta</taxon>
        <taxon>Pterygota</taxon>
        <taxon>Neoptera</taxon>
        <taxon>Endopterygota</taxon>
        <taxon>Coleoptera</taxon>
        <taxon>Polyphaga</taxon>
        <taxon>Cucujiformia</taxon>
        <taxon>Tenebrionidae</taxon>
        <taxon>Pimeliinae</taxon>
        <taxon>Asbolus</taxon>
    </lineage>
</organism>
<sequence length="207" mass="22017">MKCLVPVFIVLVAVTLEIAALEGGDVGSSEIDMSGRAGDGALGTGSMEHKGEIVKRSSEMEGHKGASVAGGYRSYGYKRGVVKRSTNGSAKEKGKETASEINGARRRVSRRGKIPHPRRGGDDGPDRGGKNNDVTPKEQAKVVESNNGDERENRNGPDRGGVDFLKMSMLSPLFDVIFGNNSEIDDSSSDSESDEDDDDGKTVKLSN</sequence>
<feature type="region of interest" description="Disordered" evidence="1">
    <location>
        <begin position="179"/>
        <end position="207"/>
    </location>
</feature>
<protein>
    <submittedName>
        <fullName evidence="3">Uncharacterized protein</fullName>
    </submittedName>
</protein>